<dbReference type="PANTHER" id="PTHR44329">
    <property type="entry name" value="SERINE/THREONINE-PROTEIN KINASE TNNI3K-RELATED"/>
    <property type="match status" value="1"/>
</dbReference>
<accession>A0A166DP84</accession>
<dbReference type="GO" id="GO:0004674">
    <property type="term" value="F:protein serine/threonine kinase activity"/>
    <property type="evidence" value="ECO:0007669"/>
    <property type="project" value="TreeGrafter"/>
</dbReference>
<dbReference type="STRING" id="436010.A0A166DP84"/>
<name>A0A166DP84_9AGAM</name>
<dbReference type="PANTHER" id="PTHR44329:SF298">
    <property type="entry name" value="MIXED LINEAGE KINASE DOMAIN-LIKE PROTEIN"/>
    <property type="match status" value="1"/>
</dbReference>
<feature type="domain" description="Protein kinase" evidence="3">
    <location>
        <begin position="37"/>
        <end position="306"/>
    </location>
</feature>
<dbReference type="Proteomes" id="UP000076532">
    <property type="component" value="Unassembled WGS sequence"/>
</dbReference>
<dbReference type="GO" id="GO:0005524">
    <property type="term" value="F:ATP binding"/>
    <property type="evidence" value="ECO:0007669"/>
    <property type="project" value="UniProtKB-KW"/>
</dbReference>
<keyword evidence="2" id="KW-0067">ATP-binding</keyword>
<sequence>MSPLLDTLALVHPEAIQVFSHPDSYSSQFQFPLTANLNDSQLVRCSTYSNIHVMPIHDSSEGEHKSIAVKSLRLYKRNDPKVSQWIVVLKSLQQQHARLNLEHDNLEPFRIIYTTNAGVSIPAIVTSWHQNSDILTYVSRNPAVDKVALLRQLASAICYLHAGGVTHGNIYTGNVLITTKGVVRLADVSLSYFIRQHMHLDYVPVPATWMYKPHEELLLGTQGAQTDIYAFGSIVYTIYSLRPPYLPTTTAKGIVEVTTLGHRKAFEHSRPADMSIAMWNIIQDCWTFAPEDRPTMKVVYEMIHSL</sequence>
<evidence type="ECO:0000313" key="4">
    <source>
        <dbReference type="EMBL" id="KZP14927.1"/>
    </source>
</evidence>
<evidence type="ECO:0000313" key="5">
    <source>
        <dbReference type="Proteomes" id="UP000076532"/>
    </source>
</evidence>
<dbReference type="Pfam" id="PF07714">
    <property type="entry name" value="PK_Tyr_Ser-Thr"/>
    <property type="match status" value="1"/>
</dbReference>
<keyword evidence="5" id="KW-1185">Reference proteome</keyword>
<proteinExistence type="predicted"/>
<dbReference type="EMBL" id="KV417610">
    <property type="protein sequence ID" value="KZP14927.1"/>
    <property type="molecule type" value="Genomic_DNA"/>
</dbReference>
<dbReference type="InterPro" id="IPR001245">
    <property type="entry name" value="Ser-Thr/Tyr_kinase_cat_dom"/>
</dbReference>
<dbReference type="PROSITE" id="PS50011">
    <property type="entry name" value="PROTEIN_KINASE_DOM"/>
    <property type="match status" value="1"/>
</dbReference>
<dbReference type="InterPro" id="IPR000719">
    <property type="entry name" value="Prot_kinase_dom"/>
</dbReference>
<evidence type="ECO:0000259" key="3">
    <source>
        <dbReference type="PROSITE" id="PS50011"/>
    </source>
</evidence>
<dbReference type="InterPro" id="IPR051681">
    <property type="entry name" value="Ser/Thr_Kinases-Pseudokinases"/>
</dbReference>
<organism evidence="4 5">
    <name type="scientific">Athelia psychrophila</name>
    <dbReference type="NCBI Taxonomy" id="1759441"/>
    <lineage>
        <taxon>Eukaryota</taxon>
        <taxon>Fungi</taxon>
        <taxon>Dikarya</taxon>
        <taxon>Basidiomycota</taxon>
        <taxon>Agaricomycotina</taxon>
        <taxon>Agaricomycetes</taxon>
        <taxon>Agaricomycetidae</taxon>
        <taxon>Atheliales</taxon>
        <taxon>Atheliaceae</taxon>
        <taxon>Athelia</taxon>
    </lineage>
</organism>
<dbReference type="InterPro" id="IPR011009">
    <property type="entry name" value="Kinase-like_dom_sf"/>
</dbReference>
<dbReference type="SUPFAM" id="SSF56112">
    <property type="entry name" value="Protein kinase-like (PK-like)"/>
    <property type="match status" value="1"/>
</dbReference>
<evidence type="ECO:0000256" key="2">
    <source>
        <dbReference type="ARBA" id="ARBA00022840"/>
    </source>
</evidence>
<reference evidence="4 5" key="1">
    <citation type="journal article" date="2016" name="Mol. Biol. Evol.">
        <title>Comparative Genomics of Early-Diverging Mushroom-Forming Fungi Provides Insights into the Origins of Lignocellulose Decay Capabilities.</title>
        <authorList>
            <person name="Nagy L.G."/>
            <person name="Riley R."/>
            <person name="Tritt A."/>
            <person name="Adam C."/>
            <person name="Daum C."/>
            <person name="Floudas D."/>
            <person name="Sun H."/>
            <person name="Yadav J.S."/>
            <person name="Pangilinan J."/>
            <person name="Larsson K.H."/>
            <person name="Matsuura K."/>
            <person name="Barry K."/>
            <person name="Labutti K."/>
            <person name="Kuo R."/>
            <person name="Ohm R.A."/>
            <person name="Bhattacharya S.S."/>
            <person name="Shirouzu T."/>
            <person name="Yoshinaga Y."/>
            <person name="Martin F.M."/>
            <person name="Grigoriev I.V."/>
            <person name="Hibbett D.S."/>
        </authorList>
    </citation>
    <scope>NUCLEOTIDE SEQUENCE [LARGE SCALE GENOMIC DNA]</scope>
    <source>
        <strain evidence="4 5">CBS 109695</strain>
    </source>
</reference>
<protein>
    <submittedName>
        <fullName evidence="4">Kinase-like protein</fullName>
    </submittedName>
</protein>
<evidence type="ECO:0000256" key="1">
    <source>
        <dbReference type="ARBA" id="ARBA00022741"/>
    </source>
</evidence>
<dbReference type="OrthoDB" id="5966500at2759"/>
<dbReference type="Gene3D" id="1.10.510.10">
    <property type="entry name" value="Transferase(Phosphotransferase) domain 1"/>
    <property type="match status" value="1"/>
</dbReference>
<gene>
    <name evidence="4" type="ORF">FIBSPDRAFT_1048451</name>
</gene>
<dbReference type="AlphaFoldDB" id="A0A166DP84"/>
<keyword evidence="1" id="KW-0547">Nucleotide-binding</keyword>